<organism evidence="5 6">
    <name type="scientific">candidate division WWE3 bacterium CG_4_9_14_0_2_um_filter_48_10</name>
    <dbReference type="NCBI Taxonomy" id="1975078"/>
    <lineage>
        <taxon>Bacteria</taxon>
        <taxon>Katanobacteria</taxon>
    </lineage>
</organism>
<dbReference type="InterPro" id="IPR005474">
    <property type="entry name" value="Transketolase_N"/>
</dbReference>
<keyword evidence="3" id="KW-0786">Thiamine pyrophosphate</keyword>
<dbReference type="CDD" id="cd02012">
    <property type="entry name" value="TPP_TK"/>
    <property type="match status" value="1"/>
</dbReference>
<comment type="caution">
    <text evidence="5">The sequence shown here is derived from an EMBL/GenBank/DDBJ whole genome shotgun (WGS) entry which is preliminary data.</text>
</comment>
<dbReference type="PANTHER" id="PTHR47514:SF1">
    <property type="entry name" value="TRANSKETOLASE N-TERMINAL SECTION-RELATED"/>
    <property type="match status" value="1"/>
</dbReference>
<evidence type="ECO:0000313" key="6">
    <source>
        <dbReference type="Proteomes" id="UP000228781"/>
    </source>
</evidence>
<dbReference type="PANTHER" id="PTHR47514">
    <property type="entry name" value="TRANSKETOLASE N-TERMINAL SECTION-RELATED"/>
    <property type="match status" value="1"/>
</dbReference>
<evidence type="ECO:0000256" key="1">
    <source>
        <dbReference type="ARBA" id="ARBA00001964"/>
    </source>
</evidence>
<dbReference type="AlphaFoldDB" id="A0A2M8EKE8"/>
<feature type="domain" description="Transketolase N-terminal" evidence="4">
    <location>
        <begin position="12"/>
        <end position="269"/>
    </location>
</feature>
<dbReference type="Gene3D" id="3.40.50.970">
    <property type="match status" value="1"/>
</dbReference>
<evidence type="ECO:0000256" key="3">
    <source>
        <dbReference type="ARBA" id="ARBA00023052"/>
    </source>
</evidence>
<dbReference type="SUPFAM" id="SSF52518">
    <property type="entry name" value="Thiamin diphosphate-binding fold (THDP-binding)"/>
    <property type="match status" value="1"/>
</dbReference>
<gene>
    <name evidence="5" type="ORF">CO059_00260</name>
</gene>
<dbReference type="Proteomes" id="UP000228781">
    <property type="component" value="Unassembled WGS sequence"/>
</dbReference>
<accession>A0A2M8EKE8</accession>
<dbReference type="InterPro" id="IPR029061">
    <property type="entry name" value="THDP-binding"/>
</dbReference>
<dbReference type="Pfam" id="PF00456">
    <property type="entry name" value="Transketolase_N"/>
    <property type="match status" value="1"/>
</dbReference>
<evidence type="ECO:0000259" key="4">
    <source>
        <dbReference type="Pfam" id="PF00456"/>
    </source>
</evidence>
<name>A0A2M8EKE8_UNCKA</name>
<reference evidence="6" key="1">
    <citation type="submission" date="2017-09" db="EMBL/GenBank/DDBJ databases">
        <title>Depth-based differentiation of microbial function through sediment-hosted aquifers and enrichment of novel symbionts in the deep terrestrial subsurface.</title>
        <authorList>
            <person name="Probst A.J."/>
            <person name="Ladd B."/>
            <person name="Jarett J.K."/>
            <person name="Geller-Mcgrath D.E."/>
            <person name="Sieber C.M.K."/>
            <person name="Emerson J.B."/>
            <person name="Anantharaman K."/>
            <person name="Thomas B.C."/>
            <person name="Malmstrom R."/>
            <person name="Stieglmeier M."/>
            <person name="Klingl A."/>
            <person name="Woyke T."/>
            <person name="Ryan C.M."/>
            <person name="Banfield J.F."/>
        </authorList>
    </citation>
    <scope>NUCLEOTIDE SEQUENCE [LARGE SCALE GENOMIC DNA]</scope>
</reference>
<sequence>MKKHYSLKELDQIANQIRQDIIAMLVEAGSGHSAGPLGMADVFTALYFGGVLNHDPKRPNWPERDRVILCNGHICPVLYATLARAGYFPASELKTLRKFGSRLQGHPHRGSLPGIENSSGPVAHSSSVAVGLAYAAKMDKKKWQVYCLVGDGEQQEGQTWEAVMFAGKHHLDNLTFIMDRNNIQIDGYTEDVMPLEPLREKYEAFCWHVIEVDGHNIEAIIDAVNEAKAIFEKPVMIIAHTIPGKGVDFIEWDYAWHGKAPKPEEARKALRELRTLKGKIRSEDE</sequence>
<evidence type="ECO:0000313" key="5">
    <source>
        <dbReference type="EMBL" id="PJC23177.1"/>
    </source>
</evidence>
<dbReference type="EMBL" id="PFSK01000006">
    <property type="protein sequence ID" value="PJC23177.1"/>
    <property type="molecule type" value="Genomic_DNA"/>
</dbReference>
<proteinExistence type="inferred from homology"/>
<protein>
    <submittedName>
        <fullName evidence="5">Transketolase</fullName>
    </submittedName>
</protein>
<comment type="cofactor">
    <cofactor evidence="1">
        <name>thiamine diphosphate</name>
        <dbReference type="ChEBI" id="CHEBI:58937"/>
    </cofactor>
</comment>
<comment type="similarity">
    <text evidence="2">Belongs to the transketolase family.</text>
</comment>
<evidence type="ECO:0000256" key="2">
    <source>
        <dbReference type="ARBA" id="ARBA00007131"/>
    </source>
</evidence>